<organism evidence="2 3">
    <name type="scientific">Hungatella hathewayi</name>
    <dbReference type="NCBI Taxonomy" id="154046"/>
    <lineage>
        <taxon>Bacteria</taxon>
        <taxon>Bacillati</taxon>
        <taxon>Bacillota</taxon>
        <taxon>Clostridia</taxon>
        <taxon>Lachnospirales</taxon>
        <taxon>Lachnospiraceae</taxon>
        <taxon>Hungatella</taxon>
    </lineage>
</organism>
<name>A0AA37NAL5_9FIRM</name>
<evidence type="ECO:0000313" key="2">
    <source>
        <dbReference type="EMBL" id="GKG98988.1"/>
    </source>
</evidence>
<evidence type="ECO:0000313" key="3">
    <source>
        <dbReference type="Proteomes" id="UP001055091"/>
    </source>
</evidence>
<reference evidence="2" key="1">
    <citation type="submission" date="2022-01" db="EMBL/GenBank/DDBJ databases">
        <title>Novel bile acid biosynthetic pathways are enriched in the microbiome of centenarians.</title>
        <authorList>
            <person name="Sato Y."/>
            <person name="Atarashi K."/>
            <person name="Plichta R.D."/>
            <person name="Arai Y."/>
            <person name="Sasajima S."/>
            <person name="Kearney M.S."/>
            <person name="Suda W."/>
            <person name="Takeshita K."/>
            <person name="Sasaki T."/>
            <person name="Okamoto S."/>
            <person name="Skelly N.A."/>
            <person name="Okamura Y."/>
            <person name="Vlamakis H."/>
            <person name="Li Y."/>
            <person name="Tanoue T."/>
            <person name="Takei H."/>
            <person name="Nittono H."/>
            <person name="Narushima S."/>
            <person name="Irie J."/>
            <person name="Itoh H."/>
            <person name="Moriya K."/>
            <person name="Sugiura Y."/>
            <person name="Suematsu M."/>
            <person name="Moritoki N."/>
            <person name="Shibata S."/>
            <person name="Littman R.D."/>
            <person name="Fischbach A.M."/>
            <person name="Uwamino Y."/>
            <person name="Inoue T."/>
            <person name="Honda A."/>
            <person name="Hattori M."/>
            <person name="Murai T."/>
            <person name="Xavier J.R."/>
            <person name="Hirose N."/>
            <person name="Honda K."/>
        </authorList>
    </citation>
    <scope>NUCLEOTIDE SEQUENCE</scope>
    <source>
        <strain evidence="2">CE91-St55</strain>
    </source>
</reference>
<proteinExistence type="predicted"/>
<protein>
    <submittedName>
        <fullName evidence="2">Uncharacterized protein</fullName>
    </submittedName>
</protein>
<comment type="caution">
    <text evidence="2">The sequence shown here is derived from an EMBL/GenBank/DDBJ whole genome shotgun (WGS) entry which is preliminary data.</text>
</comment>
<gene>
    <name evidence="2" type="ORF">CE91St55_09700</name>
</gene>
<dbReference type="EMBL" id="BQNJ01000001">
    <property type="protein sequence ID" value="GKG98988.1"/>
    <property type="molecule type" value="Genomic_DNA"/>
</dbReference>
<dbReference type="RefSeq" id="WP_244052424.1">
    <property type="nucleotide sequence ID" value="NZ_BQNJ01000001.1"/>
</dbReference>
<evidence type="ECO:0000256" key="1">
    <source>
        <dbReference type="SAM" id="Phobius"/>
    </source>
</evidence>
<keyword evidence="1" id="KW-1133">Transmembrane helix</keyword>
<sequence>MMGLWLVPVLLVSLGLTIALEEAFGWLAGVRDWWNRLLIVLVNILTNPALVFLYYVNDLYLGWNPMIVTVALEAAAAAVEAVCYRSAGKIRRPWLFSIGANLFSVTLGAVVTKCF</sequence>
<keyword evidence="1" id="KW-0472">Membrane</keyword>
<keyword evidence="1" id="KW-0812">Transmembrane</keyword>
<dbReference type="AlphaFoldDB" id="A0AA37NAL5"/>
<dbReference type="Proteomes" id="UP001055091">
    <property type="component" value="Unassembled WGS sequence"/>
</dbReference>
<feature type="transmembrane region" description="Helical" evidence="1">
    <location>
        <begin position="94"/>
        <end position="112"/>
    </location>
</feature>
<accession>A0AA37NAL5</accession>
<feature type="transmembrane region" description="Helical" evidence="1">
    <location>
        <begin position="35"/>
        <end position="56"/>
    </location>
</feature>